<dbReference type="InterPro" id="IPR041844">
    <property type="entry name" value="Plantacyanin"/>
</dbReference>
<dbReference type="PROSITE" id="PS51485">
    <property type="entry name" value="PHYTOCYANIN"/>
    <property type="match status" value="2"/>
</dbReference>
<feature type="chain" id="PRO_5020034870" description="Basic blue protein" evidence="6">
    <location>
        <begin position="28"/>
        <end position="240"/>
    </location>
</feature>
<proteinExistence type="predicted"/>
<evidence type="ECO:0000256" key="2">
    <source>
        <dbReference type="ARBA" id="ARBA00023008"/>
    </source>
</evidence>
<evidence type="ECO:0000259" key="7">
    <source>
        <dbReference type="PROSITE" id="PS51485"/>
    </source>
</evidence>
<feature type="domain" description="Phytocyanin" evidence="7">
    <location>
        <begin position="144"/>
        <end position="240"/>
    </location>
</feature>
<dbReference type="InterPro" id="IPR039391">
    <property type="entry name" value="Phytocyanin-like"/>
</dbReference>
<evidence type="ECO:0000313" key="8">
    <source>
        <dbReference type="EMBL" id="QCD76482.1"/>
    </source>
</evidence>
<dbReference type="CDD" id="cd11013">
    <property type="entry name" value="Plantacyanin"/>
    <property type="match status" value="2"/>
</dbReference>
<feature type="signal peptide" evidence="6">
    <location>
        <begin position="1"/>
        <end position="27"/>
    </location>
</feature>
<dbReference type="InterPro" id="IPR008972">
    <property type="entry name" value="Cupredoxin"/>
</dbReference>
<dbReference type="InterPro" id="IPR003245">
    <property type="entry name" value="Phytocyanin_dom"/>
</dbReference>
<accession>A0A4D6KH26</accession>
<evidence type="ECO:0000256" key="1">
    <source>
        <dbReference type="ARBA" id="ARBA00022723"/>
    </source>
</evidence>
<organism evidence="8 9">
    <name type="scientific">Vigna unguiculata</name>
    <name type="common">Cowpea</name>
    <dbReference type="NCBI Taxonomy" id="3917"/>
    <lineage>
        <taxon>Eukaryota</taxon>
        <taxon>Viridiplantae</taxon>
        <taxon>Streptophyta</taxon>
        <taxon>Embryophyta</taxon>
        <taxon>Tracheophyta</taxon>
        <taxon>Spermatophyta</taxon>
        <taxon>Magnoliopsida</taxon>
        <taxon>eudicotyledons</taxon>
        <taxon>Gunneridae</taxon>
        <taxon>Pentapetalae</taxon>
        <taxon>rosids</taxon>
        <taxon>fabids</taxon>
        <taxon>Fabales</taxon>
        <taxon>Fabaceae</taxon>
        <taxon>Papilionoideae</taxon>
        <taxon>50 kb inversion clade</taxon>
        <taxon>NPAAA clade</taxon>
        <taxon>indigoferoid/millettioid clade</taxon>
        <taxon>Phaseoleae</taxon>
        <taxon>Vigna</taxon>
    </lineage>
</organism>
<keyword evidence="2" id="KW-0186">Copper</keyword>
<dbReference type="EMBL" id="CP039345">
    <property type="protein sequence ID" value="QCD76482.1"/>
    <property type="molecule type" value="Genomic_DNA"/>
</dbReference>
<evidence type="ECO:0000256" key="4">
    <source>
        <dbReference type="ARBA" id="ARBA00071970"/>
    </source>
</evidence>
<dbReference type="Proteomes" id="UP000501690">
    <property type="component" value="Linkage Group LG1"/>
</dbReference>
<keyword evidence="1" id="KW-0479">Metal-binding</keyword>
<evidence type="ECO:0000256" key="5">
    <source>
        <dbReference type="ARBA" id="ARBA00082491"/>
    </source>
</evidence>
<dbReference type="SUPFAM" id="SSF49503">
    <property type="entry name" value="Cupredoxins"/>
    <property type="match status" value="2"/>
</dbReference>
<dbReference type="Gene3D" id="2.60.40.420">
    <property type="entry name" value="Cupredoxins - blue copper proteins"/>
    <property type="match status" value="2"/>
</dbReference>
<name>A0A4D6KH26_VIGUN</name>
<reference evidence="8 9" key="1">
    <citation type="submission" date="2019-04" db="EMBL/GenBank/DDBJ databases">
        <title>An improved genome assembly and genetic linkage map for asparagus bean, Vigna unguiculata ssp. sesquipedialis.</title>
        <authorList>
            <person name="Xia Q."/>
            <person name="Zhang R."/>
            <person name="Dong Y."/>
        </authorList>
    </citation>
    <scope>NUCLEOTIDE SEQUENCE [LARGE SCALE GENOMIC DNA]</scope>
    <source>
        <tissue evidence="8">Leaf</tissue>
    </source>
</reference>
<dbReference type="GO" id="GO:0046872">
    <property type="term" value="F:metal ion binding"/>
    <property type="evidence" value="ECO:0007669"/>
    <property type="project" value="UniProtKB-KW"/>
</dbReference>
<dbReference type="PANTHER" id="PTHR33021:SF193">
    <property type="entry name" value="OS06G0218600 PROTEIN"/>
    <property type="match status" value="1"/>
</dbReference>
<evidence type="ECO:0000256" key="6">
    <source>
        <dbReference type="SAM" id="SignalP"/>
    </source>
</evidence>
<sequence>MAEGRSMSAIVVVSLCMLVLCSDMAHAALFVVGGRDGWTTTVSSWTAQVYKAGDKLLFYYDPKKHNVVVVDQGGYNSCTAPAGAKTYNTGHDYIQLQKGSSYFISSIPGDCQAGTKVSVTGRGISATMVVLCMLGLFSEMTHAATYVVGGHIGGWAFNITSWPDGKNFKAGDTLVFNYNPQYHNVVIVDESGYNSCSAPAGSKTYQSGHDSITIASGTTYFICTNAGHCGAKMKMAVTAP</sequence>
<dbReference type="GO" id="GO:0005886">
    <property type="term" value="C:plasma membrane"/>
    <property type="evidence" value="ECO:0007669"/>
    <property type="project" value="TreeGrafter"/>
</dbReference>
<dbReference type="FunFam" id="2.60.40.420:FF:000013">
    <property type="entry name" value="basic blue protein-like"/>
    <property type="match status" value="1"/>
</dbReference>
<dbReference type="PANTHER" id="PTHR33021">
    <property type="entry name" value="BLUE COPPER PROTEIN"/>
    <property type="match status" value="1"/>
</dbReference>
<protein>
    <recommendedName>
        <fullName evidence="4">Basic blue protein</fullName>
    </recommendedName>
    <alternativeName>
        <fullName evidence="5">Plantacyanin</fullName>
    </alternativeName>
</protein>
<keyword evidence="9" id="KW-1185">Reference proteome</keyword>
<keyword evidence="3" id="KW-1015">Disulfide bond</keyword>
<gene>
    <name evidence="8" type="ORF">DEO72_LG1g101</name>
</gene>
<feature type="domain" description="Phytocyanin" evidence="7">
    <location>
        <begin position="28"/>
        <end position="123"/>
    </location>
</feature>
<dbReference type="GO" id="GO:0009055">
    <property type="term" value="F:electron transfer activity"/>
    <property type="evidence" value="ECO:0007669"/>
    <property type="project" value="InterPro"/>
</dbReference>
<evidence type="ECO:0000256" key="3">
    <source>
        <dbReference type="ARBA" id="ARBA00023157"/>
    </source>
</evidence>
<dbReference type="Pfam" id="PF02298">
    <property type="entry name" value="Cu_bind_like"/>
    <property type="match status" value="2"/>
</dbReference>
<keyword evidence="6" id="KW-0732">Signal</keyword>
<evidence type="ECO:0000313" key="9">
    <source>
        <dbReference type="Proteomes" id="UP000501690"/>
    </source>
</evidence>
<dbReference type="AlphaFoldDB" id="A0A4D6KH26"/>